<protein>
    <recommendedName>
        <fullName evidence="7">THO complex subunit 5</fullName>
    </recommendedName>
</protein>
<dbReference type="AlphaFoldDB" id="A0A835QJH0"/>
<comment type="subcellular location">
    <subcellularLocation>
        <location evidence="1">Nucleus</location>
    </subcellularLocation>
</comment>
<sequence>MVFEADPVAGRSAYEALEDTRKEIEDITSKILFIKKEGKHKAELRELTTQMSLLFIKLRQLNRTILVEEDRIKAETEIAKAPVDFTTLQLHNLMYEKNHYLKGIKTCRDFRSKYPDIELVPEEEYFKNAPDDIKGKVLATDATHDLMLKRLNYELLQRKELCKLHEKLELHKRSLVEAIANRKKFLSSLPSHLKSLKKASLPVQQQLGILHTKKLKQHSAAELLPPPLYILYSQLLAQKEAFDEKIEMEITGSVKDAQAFSQQQANKENGLSTNMDVEDEAPDEDEGIQRRRKRPKKNLIKGICDQDGIQQSHPLKVIVHIFDDEDSQAKPLNLMTLKFEYLVKLNVVCVGVEETDHGSYDILCNLFP</sequence>
<gene>
    <name evidence="5" type="ORF">HPP92_016146</name>
</gene>
<dbReference type="EMBL" id="JADCNM010000008">
    <property type="protein sequence ID" value="KAG0471600.1"/>
    <property type="molecule type" value="Genomic_DNA"/>
</dbReference>
<reference evidence="5 6" key="1">
    <citation type="journal article" date="2020" name="Nat. Food">
        <title>A phased Vanilla planifolia genome enables genetic improvement of flavour and production.</title>
        <authorList>
            <person name="Hasing T."/>
            <person name="Tang H."/>
            <person name="Brym M."/>
            <person name="Khazi F."/>
            <person name="Huang T."/>
            <person name="Chambers A.H."/>
        </authorList>
    </citation>
    <scope>NUCLEOTIDE SEQUENCE [LARGE SCALE GENOMIC DNA]</scope>
    <source>
        <tissue evidence="5">Leaf</tissue>
    </source>
</reference>
<evidence type="ECO:0000313" key="6">
    <source>
        <dbReference type="Proteomes" id="UP000639772"/>
    </source>
</evidence>
<feature type="region of interest" description="Disordered" evidence="4">
    <location>
        <begin position="261"/>
        <end position="293"/>
    </location>
</feature>
<keyword evidence="3" id="KW-0539">Nucleus</keyword>
<evidence type="ECO:0000256" key="1">
    <source>
        <dbReference type="ARBA" id="ARBA00004123"/>
    </source>
</evidence>
<evidence type="ECO:0008006" key="7">
    <source>
        <dbReference type="Google" id="ProtNLM"/>
    </source>
</evidence>
<dbReference type="PANTHER" id="PTHR13375:SF3">
    <property type="entry name" value="THO COMPLEX SUBUNIT 5 HOMOLOG"/>
    <property type="match status" value="1"/>
</dbReference>
<dbReference type="GO" id="GO:0000445">
    <property type="term" value="C:THO complex part of transcription export complex"/>
    <property type="evidence" value="ECO:0007669"/>
    <property type="project" value="TreeGrafter"/>
</dbReference>
<feature type="compositionally biased region" description="Acidic residues" evidence="4">
    <location>
        <begin position="276"/>
        <end position="286"/>
    </location>
</feature>
<evidence type="ECO:0000256" key="2">
    <source>
        <dbReference type="ARBA" id="ARBA00008044"/>
    </source>
</evidence>
<comment type="caution">
    <text evidence="5">The sequence shown here is derived from an EMBL/GenBank/DDBJ whole genome shotgun (WGS) entry which is preliminary data.</text>
</comment>
<dbReference type="GO" id="GO:0006406">
    <property type="term" value="P:mRNA export from nucleus"/>
    <property type="evidence" value="ECO:0007669"/>
    <property type="project" value="TreeGrafter"/>
</dbReference>
<evidence type="ECO:0000313" key="5">
    <source>
        <dbReference type="EMBL" id="KAG0471600.1"/>
    </source>
</evidence>
<dbReference type="Proteomes" id="UP000639772">
    <property type="component" value="Unassembled WGS sequence"/>
</dbReference>
<dbReference type="PANTHER" id="PTHR13375">
    <property type="entry name" value="FMS INTERACTING PROTEIN"/>
    <property type="match status" value="1"/>
</dbReference>
<dbReference type="InterPro" id="IPR019163">
    <property type="entry name" value="THO_Thoc5"/>
</dbReference>
<feature type="compositionally biased region" description="Polar residues" evidence="4">
    <location>
        <begin position="261"/>
        <end position="275"/>
    </location>
</feature>
<evidence type="ECO:0000256" key="4">
    <source>
        <dbReference type="SAM" id="MobiDB-lite"/>
    </source>
</evidence>
<name>A0A835QJH0_VANPL</name>
<proteinExistence type="inferred from homology"/>
<accession>A0A835QJH0</accession>
<evidence type="ECO:0000256" key="3">
    <source>
        <dbReference type="ARBA" id="ARBA00023242"/>
    </source>
</evidence>
<comment type="similarity">
    <text evidence="2">Belongs to the THOC5 family.</text>
</comment>
<organism evidence="5 6">
    <name type="scientific">Vanilla planifolia</name>
    <name type="common">Vanilla</name>
    <dbReference type="NCBI Taxonomy" id="51239"/>
    <lineage>
        <taxon>Eukaryota</taxon>
        <taxon>Viridiplantae</taxon>
        <taxon>Streptophyta</taxon>
        <taxon>Embryophyta</taxon>
        <taxon>Tracheophyta</taxon>
        <taxon>Spermatophyta</taxon>
        <taxon>Magnoliopsida</taxon>
        <taxon>Liliopsida</taxon>
        <taxon>Asparagales</taxon>
        <taxon>Orchidaceae</taxon>
        <taxon>Vanilloideae</taxon>
        <taxon>Vanilleae</taxon>
        <taxon>Vanilla</taxon>
    </lineage>
</organism>
<dbReference type="Pfam" id="PF09766">
    <property type="entry name" value="FmiP_Thoc5"/>
    <property type="match status" value="1"/>
</dbReference>
<dbReference type="OrthoDB" id="20582at2759"/>
<dbReference type="GO" id="GO:0003729">
    <property type="term" value="F:mRNA binding"/>
    <property type="evidence" value="ECO:0007669"/>
    <property type="project" value="TreeGrafter"/>
</dbReference>